<name>A0ABP7ADM2_9ACTN</name>
<evidence type="ECO:0000313" key="2">
    <source>
        <dbReference type="EMBL" id="GAA3630045.1"/>
    </source>
</evidence>
<evidence type="ECO:0000313" key="3">
    <source>
        <dbReference type="Proteomes" id="UP001501490"/>
    </source>
</evidence>
<keyword evidence="1" id="KW-1133">Transmembrane helix</keyword>
<comment type="caution">
    <text evidence="2">The sequence shown here is derived from an EMBL/GenBank/DDBJ whole genome shotgun (WGS) entry which is preliminary data.</text>
</comment>
<keyword evidence="3" id="KW-1185">Reference proteome</keyword>
<organism evidence="2 3">
    <name type="scientific">Microlunatus ginsengisoli</name>
    <dbReference type="NCBI Taxonomy" id="363863"/>
    <lineage>
        <taxon>Bacteria</taxon>
        <taxon>Bacillati</taxon>
        <taxon>Actinomycetota</taxon>
        <taxon>Actinomycetes</taxon>
        <taxon>Propionibacteriales</taxon>
        <taxon>Propionibacteriaceae</taxon>
        <taxon>Microlunatus</taxon>
    </lineage>
</organism>
<dbReference type="Proteomes" id="UP001501490">
    <property type="component" value="Unassembled WGS sequence"/>
</dbReference>
<keyword evidence="1" id="KW-0812">Transmembrane</keyword>
<protein>
    <submittedName>
        <fullName evidence="2">Uncharacterized protein</fullName>
    </submittedName>
</protein>
<feature type="transmembrane region" description="Helical" evidence="1">
    <location>
        <begin position="63"/>
        <end position="86"/>
    </location>
</feature>
<accession>A0ABP7ADM2</accession>
<evidence type="ECO:0000256" key="1">
    <source>
        <dbReference type="SAM" id="Phobius"/>
    </source>
</evidence>
<reference evidence="3" key="1">
    <citation type="journal article" date="2019" name="Int. J. Syst. Evol. Microbiol.">
        <title>The Global Catalogue of Microorganisms (GCM) 10K type strain sequencing project: providing services to taxonomists for standard genome sequencing and annotation.</title>
        <authorList>
            <consortium name="The Broad Institute Genomics Platform"/>
            <consortium name="The Broad Institute Genome Sequencing Center for Infectious Disease"/>
            <person name="Wu L."/>
            <person name="Ma J."/>
        </authorList>
    </citation>
    <scope>NUCLEOTIDE SEQUENCE [LARGE SCALE GENOMIC DNA]</scope>
    <source>
        <strain evidence="3">JCM 16929</strain>
    </source>
</reference>
<dbReference type="EMBL" id="BAABAB010000026">
    <property type="protein sequence ID" value="GAA3630045.1"/>
    <property type="molecule type" value="Genomic_DNA"/>
</dbReference>
<keyword evidence="1" id="KW-0472">Membrane</keyword>
<feature type="transmembrane region" description="Helical" evidence="1">
    <location>
        <begin position="12"/>
        <end position="36"/>
    </location>
</feature>
<sequence>MNIAAIAVKELQALWQILVVGLVLGAGLPALFALGIRSLNSGRVAVAGGLDGEETRASTAGTIGAWLCFAVCILAVAFGIVVIVWGKKLFGV</sequence>
<proteinExistence type="predicted"/>
<gene>
    <name evidence="2" type="ORF">GCM10022236_35550</name>
</gene>
<dbReference type="RefSeq" id="WP_344807024.1">
    <property type="nucleotide sequence ID" value="NZ_BAABAB010000026.1"/>
</dbReference>